<comment type="caution">
    <text evidence="1">The sequence shown here is derived from an EMBL/GenBank/DDBJ whole genome shotgun (WGS) entry which is preliminary data.</text>
</comment>
<evidence type="ECO:0000313" key="1">
    <source>
        <dbReference type="EMBL" id="GAF78153.1"/>
    </source>
</evidence>
<protein>
    <submittedName>
        <fullName evidence="1">Uncharacterized protein</fullName>
    </submittedName>
</protein>
<organism evidence="1">
    <name type="scientific">marine sediment metagenome</name>
    <dbReference type="NCBI Taxonomy" id="412755"/>
    <lineage>
        <taxon>unclassified sequences</taxon>
        <taxon>metagenomes</taxon>
        <taxon>ecological metagenomes</taxon>
    </lineage>
</organism>
<proteinExistence type="predicted"/>
<name>X0SAS2_9ZZZZ</name>
<dbReference type="AlphaFoldDB" id="X0SAS2"/>
<gene>
    <name evidence="1" type="ORF">S01H1_16014</name>
</gene>
<reference evidence="1" key="1">
    <citation type="journal article" date="2014" name="Front. Microbiol.">
        <title>High frequency of phylogenetically diverse reductive dehalogenase-homologous genes in deep subseafloor sedimentary metagenomes.</title>
        <authorList>
            <person name="Kawai M."/>
            <person name="Futagami T."/>
            <person name="Toyoda A."/>
            <person name="Takaki Y."/>
            <person name="Nishi S."/>
            <person name="Hori S."/>
            <person name="Arai W."/>
            <person name="Tsubouchi T."/>
            <person name="Morono Y."/>
            <person name="Uchiyama I."/>
            <person name="Ito T."/>
            <person name="Fujiyama A."/>
            <person name="Inagaki F."/>
            <person name="Takami H."/>
        </authorList>
    </citation>
    <scope>NUCLEOTIDE SEQUENCE</scope>
    <source>
        <strain evidence="1">Expedition CK06-06</strain>
    </source>
</reference>
<sequence length="85" mass="10093">MSPTNMKELLDYVKQAKQQRAAVHRRKFAHEGRCSGLTDNEYTRIVHSQKSSFPKVRKFTHHAMWRETSKQYSVEQLKQIKKCTI</sequence>
<dbReference type="EMBL" id="BARS01008393">
    <property type="protein sequence ID" value="GAF78153.1"/>
    <property type="molecule type" value="Genomic_DNA"/>
</dbReference>
<accession>X0SAS2</accession>